<feature type="transmembrane region" description="Helical" evidence="1">
    <location>
        <begin position="20"/>
        <end position="43"/>
    </location>
</feature>
<dbReference type="Proteomes" id="UP000004994">
    <property type="component" value="Chromosome 1"/>
</dbReference>
<dbReference type="Gramene" id="Solyc01g017040.1.1">
    <property type="protein sequence ID" value="Solyc01g017040.1.1.1"/>
    <property type="gene ID" value="Solyc01g017040.1"/>
</dbReference>
<keyword evidence="3" id="KW-1185">Reference proteome</keyword>
<proteinExistence type="predicted"/>
<protein>
    <submittedName>
        <fullName evidence="2">Uncharacterized protein</fullName>
    </submittedName>
</protein>
<dbReference type="AlphaFoldDB" id="A0A3Q7EC74"/>
<evidence type="ECO:0000256" key="1">
    <source>
        <dbReference type="SAM" id="Phobius"/>
    </source>
</evidence>
<keyword evidence="1" id="KW-1133">Transmembrane helix</keyword>
<reference evidence="2" key="1">
    <citation type="journal article" date="2012" name="Nature">
        <title>The tomato genome sequence provides insights into fleshy fruit evolution.</title>
        <authorList>
            <consortium name="Tomato Genome Consortium"/>
        </authorList>
    </citation>
    <scope>NUCLEOTIDE SEQUENCE [LARGE SCALE GENOMIC DNA]</scope>
    <source>
        <strain evidence="2">cv. Heinz 1706</strain>
    </source>
</reference>
<dbReference type="InParanoid" id="A0A3Q7EC74"/>
<evidence type="ECO:0000313" key="2">
    <source>
        <dbReference type="EnsemblPlants" id="Solyc01g017040.1.1.1"/>
    </source>
</evidence>
<dbReference type="EnsemblPlants" id="Solyc01g017040.1.1">
    <property type="protein sequence ID" value="Solyc01g017040.1.1.1"/>
    <property type="gene ID" value="Solyc01g017040.1"/>
</dbReference>
<reference evidence="2" key="2">
    <citation type="submission" date="2019-01" db="UniProtKB">
        <authorList>
            <consortium name="EnsemblPlants"/>
        </authorList>
    </citation>
    <scope>IDENTIFICATION</scope>
    <source>
        <strain evidence="2">cv. Heinz 1706</strain>
    </source>
</reference>
<feature type="transmembrane region" description="Helical" evidence="1">
    <location>
        <begin position="159"/>
        <end position="177"/>
    </location>
</feature>
<keyword evidence="1" id="KW-0812">Transmembrane</keyword>
<organism evidence="2">
    <name type="scientific">Solanum lycopersicum</name>
    <name type="common">Tomato</name>
    <name type="synonym">Lycopersicon esculentum</name>
    <dbReference type="NCBI Taxonomy" id="4081"/>
    <lineage>
        <taxon>Eukaryota</taxon>
        <taxon>Viridiplantae</taxon>
        <taxon>Streptophyta</taxon>
        <taxon>Embryophyta</taxon>
        <taxon>Tracheophyta</taxon>
        <taxon>Spermatophyta</taxon>
        <taxon>Magnoliopsida</taxon>
        <taxon>eudicotyledons</taxon>
        <taxon>Gunneridae</taxon>
        <taxon>Pentapetalae</taxon>
        <taxon>asterids</taxon>
        <taxon>lamiids</taxon>
        <taxon>Solanales</taxon>
        <taxon>Solanaceae</taxon>
        <taxon>Solanoideae</taxon>
        <taxon>Solaneae</taxon>
        <taxon>Solanum</taxon>
        <taxon>Solanum subgen. Lycopersicon</taxon>
    </lineage>
</organism>
<accession>A0A3Q7EC74</accession>
<sequence length="178" mass="20224">MSPSTRVLPCKNIEFQGLFLSILFLHKLLSTVSICSLLFLFIVGSFSHELILILQCCINLNVSFDVQHCNTRQILPTSKCCRHRTSVFLSSLPARNFALWWSLPMLPILAERPLHKFQGSFHCFDSDSLTRSPLFDFAILSNLLACDNFFGVFDFSFGPLFQLDLFLTLGFSIFLSLS</sequence>
<evidence type="ECO:0000313" key="3">
    <source>
        <dbReference type="Proteomes" id="UP000004994"/>
    </source>
</evidence>
<dbReference type="PaxDb" id="4081-Solyc01g017040.1.1"/>
<keyword evidence="1" id="KW-0472">Membrane</keyword>
<name>A0A3Q7EC74_SOLLC</name>